<feature type="active site" description="Nucleophile" evidence="10">
    <location>
        <position position="108"/>
    </location>
</feature>
<comment type="pathway">
    <text evidence="2 10 11">Glycan degradation; xylan degradation.</text>
</comment>
<dbReference type="EMBL" id="HG529575">
    <property type="protein sequence ID" value="CDI53346.1"/>
    <property type="molecule type" value="Genomic_DNA"/>
</dbReference>
<dbReference type="EC" id="3.2.1.8" evidence="4 10"/>
<dbReference type="PANTHER" id="PTHR46828:SF2">
    <property type="entry name" value="ENDO-1,4-BETA-XYLANASE A-RELATED"/>
    <property type="match status" value="1"/>
</dbReference>
<sequence>MKFTTILALAGTAGAAIASPISATEAAGVVNHQSIDYVQDYNGNLANFKYEKDAGTYSGSWNSPNDFVIGLGWRTGTGNRVINFNGNYNAKQGSYYAVYGWLKEPLTEYYVVENYSYDPCSIKDSHHLGSIYSDGAQYNTCKHTQINQPSIQGTQTFDQYFSVRQSKRSSGSVTLANHFNAWKEFGFAKGAAYPKFDYQVFATEAFSGQGSVNVQVSD</sequence>
<proteinExistence type="inferred from homology"/>
<dbReference type="UniPathway" id="UPA00114"/>
<evidence type="ECO:0000256" key="5">
    <source>
        <dbReference type="ARBA" id="ARBA00022651"/>
    </source>
</evidence>
<feature type="active site" description="Proton donor" evidence="10">
    <location>
        <position position="204"/>
    </location>
</feature>
<evidence type="ECO:0000256" key="11">
    <source>
        <dbReference type="RuleBase" id="RU362015"/>
    </source>
</evidence>
<reference evidence="14" key="1">
    <citation type="journal article" date="2014" name="Genome Biol. Evol.">
        <title>Gene Loss Rather Than Gene Gain Is Associated with a Host Jump from Monocots to Dicots in the Smut Fungus Melanopsichium pennsylvanicum.</title>
        <authorList>
            <person name="Sharma R."/>
            <person name="Mishra B."/>
            <person name="Runge F."/>
            <person name="Thines M."/>
        </authorList>
    </citation>
    <scope>NUCLEOTIDE SEQUENCE</scope>
    <source>
        <strain evidence="14">4</strain>
    </source>
</reference>
<keyword evidence="12" id="KW-0732">Signal</keyword>
<dbReference type="PROSITE" id="PS00776">
    <property type="entry name" value="GH11_1"/>
    <property type="match status" value="1"/>
</dbReference>
<evidence type="ECO:0000259" key="13">
    <source>
        <dbReference type="PROSITE" id="PS51761"/>
    </source>
</evidence>
<evidence type="ECO:0000256" key="9">
    <source>
        <dbReference type="ARBA" id="ARBA00023326"/>
    </source>
</evidence>
<evidence type="ECO:0000256" key="7">
    <source>
        <dbReference type="ARBA" id="ARBA00023277"/>
    </source>
</evidence>
<dbReference type="PANTHER" id="PTHR46828">
    <property type="entry name" value="ENDO-1,4-BETA-XYLANASE A-RELATED"/>
    <property type="match status" value="1"/>
</dbReference>
<dbReference type="PRINTS" id="PR00911">
    <property type="entry name" value="GLHYDRLASE11"/>
</dbReference>
<feature type="signal peptide" evidence="12">
    <location>
        <begin position="1"/>
        <end position="18"/>
    </location>
</feature>
<dbReference type="InterPro" id="IPR013320">
    <property type="entry name" value="ConA-like_dom_sf"/>
</dbReference>
<dbReference type="GO" id="GO:0045493">
    <property type="term" value="P:xylan catabolic process"/>
    <property type="evidence" value="ECO:0007669"/>
    <property type="project" value="UniProtKB-UniRule"/>
</dbReference>
<dbReference type="SUPFAM" id="SSF49899">
    <property type="entry name" value="Concanavalin A-like lectins/glucanases"/>
    <property type="match status" value="1"/>
</dbReference>
<dbReference type="InterPro" id="IPR001137">
    <property type="entry name" value="Glyco_hydro_11"/>
</dbReference>
<evidence type="ECO:0000256" key="4">
    <source>
        <dbReference type="ARBA" id="ARBA00012590"/>
    </source>
</evidence>
<feature type="chain" id="PRO_5001722754" description="Endo-1,4-beta-xylanase" evidence="12">
    <location>
        <begin position="19"/>
        <end position="218"/>
    </location>
</feature>
<keyword evidence="7 10" id="KW-0119">Carbohydrate metabolism</keyword>
<dbReference type="InterPro" id="IPR033123">
    <property type="entry name" value="GH11_dom"/>
</dbReference>
<dbReference type="GO" id="GO:0031176">
    <property type="term" value="F:endo-1,4-beta-xylanase activity"/>
    <property type="evidence" value="ECO:0007669"/>
    <property type="project" value="UniProtKB-UniRule"/>
</dbReference>
<feature type="domain" description="GH11" evidence="13">
    <location>
        <begin position="21"/>
        <end position="217"/>
    </location>
</feature>
<dbReference type="PROSITE" id="PS51761">
    <property type="entry name" value="GH11_3"/>
    <property type="match status" value="1"/>
</dbReference>
<evidence type="ECO:0000256" key="12">
    <source>
        <dbReference type="SAM" id="SignalP"/>
    </source>
</evidence>
<comment type="catalytic activity">
    <reaction evidence="1 10 11">
        <text>Endohydrolysis of (1-&gt;4)-beta-D-xylosidic linkages in xylans.</text>
        <dbReference type="EC" id="3.2.1.8"/>
    </reaction>
</comment>
<keyword evidence="6 10" id="KW-0378">Hydrolase</keyword>
<keyword evidence="5 10" id="KW-0858">Xylan degradation</keyword>
<evidence type="ECO:0000256" key="2">
    <source>
        <dbReference type="ARBA" id="ARBA00004851"/>
    </source>
</evidence>
<evidence type="ECO:0000256" key="8">
    <source>
        <dbReference type="ARBA" id="ARBA00023295"/>
    </source>
</evidence>
<evidence type="ECO:0000256" key="3">
    <source>
        <dbReference type="ARBA" id="ARBA00007792"/>
    </source>
</evidence>
<accession>A0A077R361</accession>
<evidence type="ECO:0000313" key="14">
    <source>
        <dbReference type="EMBL" id="CDI53346.1"/>
    </source>
</evidence>
<keyword evidence="9 10" id="KW-0624">Polysaccharide degradation</keyword>
<organism evidence="14">
    <name type="scientific">Melanopsichium pennsylvanicum 4</name>
    <dbReference type="NCBI Taxonomy" id="1398559"/>
    <lineage>
        <taxon>Eukaryota</taxon>
        <taxon>Fungi</taxon>
        <taxon>Dikarya</taxon>
        <taxon>Basidiomycota</taxon>
        <taxon>Ustilaginomycotina</taxon>
        <taxon>Ustilaginomycetes</taxon>
        <taxon>Ustilaginales</taxon>
        <taxon>Ustilaginaceae</taxon>
        <taxon>Melanopsichium</taxon>
    </lineage>
</organism>
<dbReference type="AlphaFoldDB" id="A0A077R361"/>
<name>A0A077R361_9BASI</name>
<evidence type="ECO:0000256" key="1">
    <source>
        <dbReference type="ARBA" id="ARBA00000681"/>
    </source>
</evidence>
<evidence type="ECO:0000256" key="10">
    <source>
        <dbReference type="PROSITE-ProRule" id="PRU01097"/>
    </source>
</evidence>
<dbReference type="InterPro" id="IPR013319">
    <property type="entry name" value="GH11/12"/>
</dbReference>
<dbReference type="Gene3D" id="2.60.120.180">
    <property type="match status" value="1"/>
</dbReference>
<dbReference type="InterPro" id="IPR018208">
    <property type="entry name" value="GH11_AS_1"/>
</dbReference>
<comment type="similarity">
    <text evidence="3 10 11">Belongs to the glycosyl hydrolase 11 (cellulase G) family.</text>
</comment>
<protein>
    <recommendedName>
        <fullName evidence="4 10">Endo-1,4-beta-xylanase</fullName>
        <ecNumber evidence="4 10">3.2.1.8</ecNumber>
    </recommendedName>
</protein>
<dbReference type="Pfam" id="PF00457">
    <property type="entry name" value="Glyco_hydro_11"/>
    <property type="match status" value="1"/>
</dbReference>
<keyword evidence="8 10" id="KW-0326">Glycosidase</keyword>
<evidence type="ECO:0000256" key="6">
    <source>
        <dbReference type="ARBA" id="ARBA00022801"/>
    </source>
</evidence>